<dbReference type="AlphaFoldDB" id="A0A9N9LPH4"/>
<proteinExistence type="predicted"/>
<reference evidence="1" key="1">
    <citation type="submission" date="2021-07" db="EMBL/GenBank/DDBJ databases">
        <authorList>
            <person name="Durling M."/>
        </authorList>
    </citation>
    <scope>NUCLEOTIDE SEQUENCE</scope>
</reference>
<sequence length="215" mass="24108">MESLPPNSSLVKGDLESPWPLDEKFDFVHARFLAGCLEKWPQFFQQCYEYVFPLDDQSLNIANSKLEPGGWFEIVDILITPYSDDNTLSPHSNTVVWNKLLSEISESAGRPMAITSEYANLATSAGFRNVKEVISGVPGKPWGGEGIDRRLGTLSEDVHRTVSERLGLDYLVTTAGMDEKKVRGKLEGVLEELGDERIHTKWPFYAVFAQKPLDT</sequence>
<dbReference type="SUPFAM" id="SSF53335">
    <property type="entry name" value="S-adenosyl-L-methionine-dependent methyltransferases"/>
    <property type="match status" value="1"/>
</dbReference>
<evidence type="ECO:0000313" key="2">
    <source>
        <dbReference type="Proteomes" id="UP000701801"/>
    </source>
</evidence>
<protein>
    <submittedName>
        <fullName evidence="1">Uncharacterized protein</fullName>
    </submittedName>
</protein>
<dbReference type="OrthoDB" id="2013972at2759"/>
<dbReference type="PANTHER" id="PTHR43591:SF24">
    <property type="entry name" value="2-METHOXY-6-POLYPRENYL-1,4-BENZOQUINOL METHYLASE, MITOCHONDRIAL"/>
    <property type="match status" value="1"/>
</dbReference>
<accession>A0A9N9LPH4</accession>
<gene>
    <name evidence="1" type="ORF">HYALB_00004277</name>
</gene>
<dbReference type="InterPro" id="IPR029063">
    <property type="entry name" value="SAM-dependent_MTases_sf"/>
</dbReference>
<organism evidence="1 2">
    <name type="scientific">Hymenoscyphus albidus</name>
    <dbReference type="NCBI Taxonomy" id="595503"/>
    <lineage>
        <taxon>Eukaryota</taxon>
        <taxon>Fungi</taxon>
        <taxon>Dikarya</taxon>
        <taxon>Ascomycota</taxon>
        <taxon>Pezizomycotina</taxon>
        <taxon>Leotiomycetes</taxon>
        <taxon>Helotiales</taxon>
        <taxon>Helotiaceae</taxon>
        <taxon>Hymenoscyphus</taxon>
    </lineage>
</organism>
<dbReference type="PANTHER" id="PTHR43591">
    <property type="entry name" value="METHYLTRANSFERASE"/>
    <property type="match status" value="1"/>
</dbReference>
<keyword evidence="2" id="KW-1185">Reference proteome</keyword>
<name>A0A9N9LPH4_9HELO</name>
<dbReference type="GO" id="GO:0008168">
    <property type="term" value="F:methyltransferase activity"/>
    <property type="evidence" value="ECO:0007669"/>
    <property type="project" value="TreeGrafter"/>
</dbReference>
<evidence type="ECO:0000313" key="1">
    <source>
        <dbReference type="EMBL" id="CAG8975216.1"/>
    </source>
</evidence>
<comment type="caution">
    <text evidence="1">The sequence shown here is derived from an EMBL/GenBank/DDBJ whole genome shotgun (WGS) entry which is preliminary data.</text>
</comment>
<dbReference type="Proteomes" id="UP000701801">
    <property type="component" value="Unassembled WGS sequence"/>
</dbReference>
<dbReference type="Gene3D" id="3.40.50.150">
    <property type="entry name" value="Vaccinia Virus protein VP39"/>
    <property type="match status" value="1"/>
</dbReference>
<dbReference type="EMBL" id="CAJVRM010000128">
    <property type="protein sequence ID" value="CAG8975216.1"/>
    <property type="molecule type" value="Genomic_DNA"/>
</dbReference>